<dbReference type="eggNOG" id="ENOG502RH4Z">
    <property type="taxonomic scope" value="Eukaryota"/>
</dbReference>
<dbReference type="STRING" id="461836.A0A0L0DNR0"/>
<dbReference type="GO" id="GO:0070971">
    <property type="term" value="C:endoplasmic reticulum exit site"/>
    <property type="evidence" value="ECO:0007669"/>
    <property type="project" value="TreeGrafter"/>
</dbReference>
<dbReference type="InterPro" id="IPR036465">
    <property type="entry name" value="vWFA_dom_sf"/>
</dbReference>
<evidence type="ECO:0000313" key="4">
    <source>
        <dbReference type="Proteomes" id="UP000054408"/>
    </source>
</evidence>
<feature type="compositionally biased region" description="Low complexity" evidence="1">
    <location>
        <begin position="129"/>
        <end position="138"/>
    </location>
</feature>
<feature type="region of interest" description="Disordered" evidence="1">
    <location>
        <begin position="699"/>
        <end position="720"/>
    </location>
</feature>
<dbReference type="PROSITE" id="PS50234">
    <property type="entry name" value="VWFA"/>
    <property type="match status" value="1"/>
</dbReference>
<feature type="region of interest" description="Disordered" evidence="1">
    <location>
        <begin position="120"/>
        <end position="147"/>
    </location>
</feature>
<dbReference type="Gene3D" id="3.40.50.410">
    <property type="entry name" value="von Willebrand factor, type A domain"/>
    <property type="match status" value="1"/>
</dbReference>
<feature type="compositionally biased region" description="Low complexity" evidence="1">
    <location>
        <begin position="52"/>
        <end position="71"/>
    </location>
</feature>
<dbReference type="OrthoDB" id="1724672at2759"/>
<dbReference type="GO" id="GO:0008270">
    <property type="term" value="F:zinc ion binding"/>
    <property type="evidence" value="ECO:0007669"/>
    <property type="project" value="InterPro"/>
</dbReference>
<dbReference type="GO" id="GO:0000149">
    <property type="term" value="F:SNARE binding"/>
    <property type="evidence" value="ECO:0007669"/>
    <property type="project" value="TreeGrafter"/>
</dbReference>
<dbReference type="InterPro" id="IPR050550">
    <property type="entry name" value="SEC23_SEC24_subfamily"/>
</dbReference>
<dbReference type="RefSeq" id="XP_013761953.1">
    <property type="nucleotide sequence ID" value="XM_013906499.1"/>
</dbReference>
<gene>
    <name evidence="3" type="ORF">AMSG_01345</name>
</gene>
<dbReference type="Proteomes" id="UP000054408">
    <property type="component" value="Unassembled WGS sequence"/>
</dbReference>
<dbReference type="PANTHER" id="PTHR13803">
    <property type="entry name" value="SEC24-RELATED PROTEIN"/>
    <property type="match status" value="1"/>
</dbReference>
<feature type="domain" description="VWFA" evidence="2">
    <location>
        <begin position="248"/>
        <end position="514"/>
    </location>
</feature>
<dbReference type="GO" id="GO:0030127">
    <property type="term" value="C:COPII vesicle coat"/>
    <property type="evidence" value="ECO:0007669"/>
    <property type="project" value="InterPro"/>
</dbReference>
<name>A0A0L0DNR0_THETB</name>
<reference evidence="3 4" key="1">
    <citation type="submission" date="2010-05" db="EMBL/GenBank/DDBJ databases">
        <title>The Genome Sequence of Thecamonas trahens ATCC 50062.</title>
        <authorList>
            <consortium name="The Broad Institute Genome Sequencing Platform"/>
            <person name="Russ C."/>
            <person name="Cuomo C."/>
            <person name="Shea T."/>
            <person name="Young S.K."/>
            <person name="Zeng Q."/>
            <person name="Koehrsen M."/>
            <person name="Haas B."/>
            <person name="Borodovsky M."/>
            <person name="Guigo R."/>
            <person name="Alvarado L."/>
            <person name="Berlin A."/>
            <person name="Bochicchio J."/>
            <person name="Borenstein D."/>
            <person name="Chapman S."/>
            <person name="Chen Z."/>
            <person name="Freedman E."/>
            <person name="Gellesch M."/>
            <person name="Goldberg J."/>
            <person name="Griggs A."/>
            <person name="Gujja S."/>
            <person name="Heilman E."/>
            <person name="Heiman D."/>
            <person name="Hepburn T."/>
            <person name="Howarth C."/>
            <person name="Jen D."/>
            <person name="Larson L."/>
            <person name="Mehta T."/>
            <person name="Park D."/>
            <person name="Pearson M."/>
            <person name="Roberts A."/>
            <person name="Saif S."/>
            <person name="Shenoy N."/>
            <person name="Sisk P."/>
            <person name="Stolte C."/>
            <person name="Sykes S."/>
            <person name="Thomson T."/>
            <person name="Walk T."/>
            <person name="White J."/>
            <person name="Yandava C."/>
            <person name="Burger G."/>
            <person name="Gray M.W."/>
            <person name="Holland P.W.H."/>
            <person name="King N."/>
            <person name="Lang F.B.F."/>
            <person name="Roger A.J."/>
            <person name="Ruiz-Trillo I."/>
            <person name="Lander E."/>
            <person name="Nusbaum C."/>
        </authorList>
    </citation>
    <scope>NUCLEOTIDE SEQUENCE [LARGE SCALE GENOMIC DNA]</scope>
    <source>
        <strain evidence="3 4">ATCC 50062</strain>
    </source>
</reference>
<dbReference type="PANTHER" id="PTHR13803:SF36">
    <property type="entry name" value="TYPE A VON WILLEBRAND FACTOR DOMAIN-CONTAINING PROTEIN"/>
    <property type="match status" value="1"/>
</dbReference>
<evidence type="ECO:0000256" key="1">
    <source>
        <dbReference type="SAM" id="MobiDB-lite"/>
    </source>
</evidence>
<feature type="region of interest" description="Disordered" evidence="1">
    <location>
        <begin position="1"/>
        <end position="20"/>
    </location>
</feature>
<dbReference type="GO" id="GO:0090110">
    <property type="term" value="P:COPII-coated vesicle cargo loading"/>
    <property type="evidence" value="ECO:0007669"/>
    <property type="project" value="TreeGrafter"/>
</dbReference>
<accession>A0A0L0DNR0</accession>
<dbReference type="OMA" id="ENDANKQ"/>
<evidence type="ECO:0000313" key="3">
    <source>
        <dbReference type="EMBL" id="KNC53636.1"/>
    </source>
</evidence>
<sequence>MFFASPLVYAGASSSDEFSETELEAGLVANAMYDLAKEDEEIGALAEEVNTASSSSSSGEGSDNDSASDGSAELDASIAVAQQQAQQQAPDGPQARGGKAGKGKKKKKGVRFELKKLFKMGKRQKAANSRRAVPSRAVPPRKKPIKTRRADTNVISLSLGSLADGVTLATGEAIRCSQCSAYFSAVSQVTPNDADADDEDDDLVGVWNCEFCGTGNEVELARPEIPTANSVDYVVSGMTVASDARESNVVFCVDTSGSMCVTTEVSGKVKLKGQDRRNKEFAELRSFGDGSNQFLRGQSRNTTYISRLQCMQAAVETQIETLAATEPAVRAGLVTFASDVKVVGDAAAAEHTIAGDHLDDYDHCLSAAAELPLGAPVVDSAPALRAKLDALSEEGQTALGPALVTAVGMAAQRPGSEVIVCTDGRANIGVGSISDAPTEAEEDETTAFYERVGLYAREAGVTVNVITIDGTDCSVENLGIVTDATSGTVDVVDPLELTSNFSSILAEPPVATAVEIVFLLHKGLRFREDDVAADSNILTRTIGNVKASSDVTFQYSVRRDFLDALTEDASVPFQVQIHYTKLNGMKCVRVITQSKTVTHSRAAAEADADVAVLGLNAVQHSAKFVNEGDYTQARAYSHANSHLLSRISTTEQSKRQFVAWVHNAAAVDDLARNEQASEHAAGLFLSDSDDEAADVTVRMSKKAHKKKMRSRARKDKSSAVMYQQKAVSKASFM</sequence>
<feature type="compositionally biased region" description="Basic residues" evidence="1">
    <location>
        <begin position="99"/>
        <end position="108"/>
    </location>
</feature>
<feature type="compositionally biased region" description="Basic residues" evidence="1">
    <location>
        <begin position="699"/>
        <end position="714"/>
    </location>
</feature>
<dbReference type="SUPFAM" id="SSF53300">
    <property type="entry name" value="vWA-like"/>
    <property type="match status" value="1"/>
</dbReference>
<dbReference type="EMBL" id="GL349437">
    <property type="protein sequence ID" value="KNC53636.1"/>
    <property type="molecule type" value="Genomic_DNA"/>
</dbReference>
<dbReference type="SMART" id="SM00327">
    <property type="entry name" value="VWA"/>
    <property type="match status" value="1"/>
</dbReference>
<protein>
    <submittedName>
        <fullName evidence="3">Circularly permutated Ras protein 1</fullName>
    </submittedName>
</protein>
<dbReference type="InterPro" id="IPR002035">
    <property type="entry name" value="VWF_A"/>
</dbReference>
<organism evidence="3 4">
    <name type="scientific">Thecamonas trahens ATCC 50062</name>
    <dbReference type="NCBI Taxonomy" id="461836"/>
    <lineage>
        <taxon>Eukaryota</taxon>
        <taxon>Apusozoa</taxon>
        <taxon>Apusomonadida</taxon>
        <taxon>Apusomonadidae</taxon>
        <taxon>Thecamonas</taxon>
    </lineage>
</organism>
<dbReference type="SUPFAM" id="SSF82919">
    <property type="entry name" value="Zn-finger domain of Sec23/24"/>
    <property type="match status" value="1"/>
</dbReference>
<dbReference type="InterPro" id="IPR036174">
    <property type="entry name" value="Znf_Sec23_Sec24_sf"/>
</dbReference>
<proteinExistence type="predicted"/>
<keyword evidence="4" id="KW-1185">Reference proteome</keyword>
<dbReference type="AlphaFoldDB" id="A0A0L0DNR0"/>
<dbReference type="GeneID" id="25561100"/>
<evidence type="ECO:0000259" key="2">
    <source>
        <dbReference type="PROSITE" id="PS50234"/>
    </source>
</evidence>
<dbReference type="GO" id="GO:0006886">
    <property type="term" value="P:intracellular protein transport"/>
    <property type="evidence" value="ECO:0007669"/>
    <property type="project" value="InterPro"/>
</dbReference>
<feature type="region of interest" description="Disordered" evidence="1">
    <location>
        <begin position="42"/>
        <end position="108"/>
    </location>
</feature>